<comment type="similarity">
    <text evidence="2">Belongs to the glycosyl hydrolase 81 family.</text>
</comment>
<evidence type="ECO:0000256" key="2">
    <source>
        <dbReference type="ARBA" id="ARBA00010730"/>
    </source>
</evidence>
<keyword evidence="13" id="KW-1185">Reference proteome</keyword>
<dbReference type="OrthoDB" id="4473401at2759"/>
<dbReference type="InterPro" id="IPR040451">
    <property type="entry name" value="GH81_N"/>
</dbReference>
<feature type="transmembrane region" description="Helical" evidence="9">
    <location>
        <begin position="866"/>
        <end position="889"/>
    </location>
</feature>
<keyword evidence="9" id="KW-0812">Transmembrane</keyword>
<evidence type="ECO:0000256" key="6">
    <source>
        <dbReference type="ARBA" id="ARBA00023295"/>
    </source>
</evidence>
<evidence type="ECO:0000256" key="4">
    <source>
        <dbReference type="ARBA" id="ARBA00022801"/>
    </source>
</evidence>
<evidence type="ECO:0000313" key="13">
    <source>
        <dbReference type="Proteomes" id="UP000053237"/>
    </source>
</evidence>
<dbReference type="PANTHER" id="PTHR31983:SF0">
    <property type="entry name" value="GLUCAN ENDO-1,3-BETA-D-GLUCOSIDASE 2"/>
    <property type="match status" value="1"/>
</dbReference>
<evidence type="ECO:0000256" key="7">
    <source>
        <dbReference type="ARBA" id="ARBA00023316"/>
    </source>
</evidence>
<evidence type="ECO:0000256" key="8">
    <source>
        <dbReference type="ARBA" id="ARBA00023326"/>
    </source>
</evidence>
<dbReference type="Gene3D" id="2.70.98.30">
    <property type="entry name" value="Golgi alpha-mannosidase II, domain 4"/>
    <property type="match status" value="1"/>
</dbReference>
<dbReference type="EMBL" id="CAIX01000078">
    <property type="protein sequence ID" value="CCI44755.1"/>
    <property type="molecule type" value="Genomic_DNA"/>
</dbReference>
<dbReference type="InterPro" id="IPR005200">
    <property type="entry name" value="Endo-beta-glucanase"/>
</dbReference>
<evidence type="ECO:0000256" key="1">
    <source>
        <dbReference type="ARBA" id="ARBA00000382"/>
    </source>
</evidence>
<proteinExistence type="inferred from homology"/>
<comment type="caution">
    <text evidence="12">The sequence shown here is derived from an EMBL/GenBank/DDBJ whole genome shotgun (WGS) entry which is preliminary data.</text>
</comment>
<accession>A0A024GD17</accession>
<evidence type="ECO:0000256" key="5">
    <source>
        <dbReference type="ARBA" id="ARBA00023277"/>
    </source>
</evidence>
<evidence type="ECO:0000256" key="9">
    <source>
        <dbReference type="SAM" id="Phobius"/>
    </source>
</evidence>
<dbReference type="GO" id="GO:0000272">
    <property type="term" value="P:polysaccharide catabolic process"/>
    <property type="evidence" value="ECO:0007669"/>
    <property type="project" value="UniProtKB-KW"/>
</dbReference>
<dbReference type="PANTHER" id="PTHR31983">
    <property type="entry name" value="ENDO-1,3(4)-BETA-GLUCANASE 1"/>
    <property type="match status" value="1"/>
</dbReference>
<dbReference type="Pfam" id="PF03639">
    <property type="entry name" value="Glyco_hydro_81"/>
    <property type="match status" value="1"/>
</dbReference>
<keyword evidence="8" id="KW-0624">Polysaccharide degradation</keyword>
<dbReference type="Proteomes" id="UP000053237">
    <property type="component" value="Unassembled WGS sequence"/>
</dbReference>
<evidence type="ECO:0000256" key="3">
    <source>
        <dbReference type="ARBA" id="ARBA00012780"/>
    </source>
</evidence>
<dbReference type="GO" id="GO:0042973">
    <property type="term" value="F:glucan endo-1,3-beta-D-glucosidase activity"/>
    <property type="evidence" value="ECO:0007669"/>
    <property type="project" value="UniProtKB-EC"/>
</dbReference>
<organism evidence="12 13">
    <name type="scientific">Albugo candida</name>
    <dbReference type="NCBI Taxonomy" id="65357"/>
    <lineage>
        <taxon>Eukaryota</taxon>
        <taxon>Sar</taxon>
        <taxon>Stramenopiles</taxon>
        <taxon>Oomycota</taxon>
        <taxon>Peronosporomycetes</taxon>
        <taxon>Albuginales</taxon>
        <taxon>Albuginaceae</taxon>
        <taxon>Albugo</taxon>
    </lineage>
</organism>
<evidence type="ECO:0000259" key="11">
    <source>
        <dbReference type="Pfam" id="PF17652"/>
    </source>
</evidence>
<dbReference type="PROSITE" id="PS52008">
    <property type="entry name" value="GH81"/>
    <property type="match status" value="1"/>
</dbReference>
<protein>
    <recommendedName>
        <fullName evidence="3">glucan endo-1,3-beta-D-glucosidase</fullName>
        <ecNumber evidence="3">3.2.1.39</ecNumber>
    </recommendedName>
</protein>
<dbReference type="Pfam" id="PF17652">
    <property type="entry name" value="Glyco_hydro81C"/>
    <property type="match status" value="1"/>
</dbReference>
<keyword evidence="4" id="KW-0378">Hydrolase</keyword>
<dbReference type="STRING" id="65357.A0A024GD17"/>
<dbReference type="GO" id="GO:0071555">
    <property type="term" value="P:cell wall organization"/>
    <property type="evidence" value="ECO:0007669"/>
    <property type="project" value="UniProtKB-KW"/>
</dbReference>
<dbReference type="AlphaFoldDB" id="A0A024GD17"/>
<dbReference type="GO" id="GO:0052861">
    <property type="term" value="F:endo-1,3(4)-beta-glucanase activity"/>
    <property type="evidence" value="ECO:0007669"/>
    <property type="project" value="InterPro"/>
</dbReference>
<sequence>MTLSKPLIPYDAVEHPLKPHINVIDDTYPFPTGAWWTNLILSNGESVIYCMPYALKIMHNELHISYPFRVVTPTVLQNGFLTHVRIAFPNTTHYEIIASDAFSVTVQFHTQSQGHCTAYLVRGSPYITVHYHNSAPVLHSGQSIEWIRLKKNENNDNENLASYRFLTSTNQMWQLFLSDSTSELRMESNSIISQSPLNGILRLAITLDALNQPLLQHCAPVYPTGGSIKYIQDKKRENSLKIQYHWTVKTFGSSDKSIPLLMLTLPHHRDIIQFQKVGNVSRKRNMTDENVLVEELTFVSMRGVMKGVLGNVWYMMEELPNIYWDYEAGGLLSSDLSTDVGLMDSIRSTIGIDTIKENESDPKESIQSFIRNKLTTLLTKEYKTIPNFAEDSYTFGKQIGREARLLLMAKQLHHNEAAQVLLARIKTALEPWLDGSNSDHFVYDKTFGGIITSKGWSDQNADYGNGYYNDHHFHYGYLLYALAVVRKYDPSFIDIHGEACLALLGDIGTPFDTDTSASIATSLSNHTKLWDLEKYFPVARHKDWYTGHSYASGLFPMENGKSQESSSESVNAYYALALFTSFDWKNSTLSDDTASYYQYARLLLAMELRSVKKYWHIDPNSFIYEPPFSDNAMVGVLGEMSAVYGTWFGNQGMYIHGINMIPFTPITADLFPRTYVSHEFIQIESEYTSLPDSDIWKSALCMNHAIIDAQAAWKEFKPSFTTFDTWNSATNTLLWIVTRPSWLEKKQIMNANSTRLQCFGVPQCKGLECCNTLPGCCPSALACCPVRNESVTAIFGDKQQRDIGVEVCYGQGECAALNLSCCDSFEGCCEPQGVNGTVLGCCRQQVVTSPSVHSDKIQHATSSNGLYLIQGASLLALSGILTFAFALWYRRRHYTPIQRDLRMYYCMGTLIFLIVLLVFVSVESFVT</sequence>
<evidence type="ECO:0000259" key="10">
    <source>
        <dbReference type="Pfam" id="PF03639"/>
    </source>
</evidence>
<evidence type="ECO:0000313" key="12">
    <source>
        <dbReference type="EMBL" id="CCI44755.1"/>
    </source>
</evidence>
<feature type="transmembrane region" description="Helical" evidence="9">
    <location>
        <begin position="901"/>
        <end position="922"/>
    </location>
</feature>
<gene>
    <name evidence="12" type="ORF">BN9_055790</name>
</gene>
<keyword evidence="6" id="KW-0326">Glycosidase</keyword>
<keyword evidence="5" id="KW-0119">Carbohydrate metabolism</keyword>
<comment type="catalytic activity">
    <reaction evidence="1">
        <text>Hydrolysis of (1-&gt;3)-beta-D-glucosidic linkages in (1-&gt;3)-beta-D-glucans.</text>
        <dbReference type="EC" id="3.2.1.39"/>
    </reaction>
</comment>
<reference evidence="12 13" key="1">
    <citation type="submission" date="2012-05" db="EMBL/GenBank/DDBJ databases">
        <title>Recombination and specialization in a pathogen metapopulation.</title>
        <authorList>
            <person name="Gardiner A."/>
            <person name="Kemen E."/>
            <person name="Schultz-Larsen T."/>
            <person name="MacLean D."/>
            <person name="Van Oosterhout C."/>
            <person name="Jones J.D.G."/>
        </authorList>
    </citation>
    <scope>NUCLEOTIDE SEQUENCE [LARGE SCALE GENOMIC DNA]</scope>
    <source>
        <strain evidence="12 13">Ac Nc2</strain>
    </source>
</reference>
<dbReference type="InParanoid" id="A0A024GD17"/>
<keyword evidence="9" id="KW-0472">Membrane</keyword>
<feature type="domain" description="Glycosyl hydrolase family 81 N-terminal" evidence="10">
    <location>
        <begin position="15"/>
        <end position="321"/>
    </location>
</feature>
<name>A0A024GD17_9STRA</name>
<dbReference type="InterPro" id="IPR040720">
    <property type="entry name" value="GH81_C"/>
</dbReference>
<dbReference type="Gene3D" id="1.20.5.420">
    <property type="entry name" value="Immunoglobulin FC, subunit C"/>
    <property type="match status" value="1"/>
</dbReference>
<dbReference type="EC" id="3.2.1.39" evidence="3"/>
<feature type="domain" description="Glycosyl hydrolase family 81 C-terminal" evidence="11">
    <location>
        <begin position="367"/>
        <end position="723"/>
    </location>
</feature>
<keyword evidence="7" id="KW-0961">Cell wall biogenesis/degradation</keyword>
<keyword evidence="9" id="KW-1133">Transmembrane helix</keyword>